<dbReference type="NCBIfam" id="NF009048">
    <property type="entry name" value="PRK12382.1"/>
    <property type="match status" value="1"/>
</dbReference>
<dbReference type="EMBL" id="UAUF01000011">
    <property type="protein sequence ID" value="SPZ06364.1"/>
    <property type="molecule type" value="Genomic_DNA"/>
</dbReference>
<dbReference type="SUPFAM" id="SSF103473">
    <property type="entry name" value="MFS general substrate transporter"/>
    <property type="match status" value="1"/>
</dbReference>
<evidence type="ECO:0000256" key="3">
    <source>
        <dbReference type="ARBA" id="ARBA00022475"/>
    </source>
</evidence>
<evidence type="ECO:0000256" key="5">
    <source>
        <dbReference type="ARBA" id="ARBA00022692"/>
    </source>
</evidence>
<feature type="transmembrane region" description="Helical" evidence="8">
    <location>
        <begin position="12"/>
        <end position="38"/>
    </location>
</feature>
<keyword evidence="7 8" id="KW-0472">Membrane</keyword>
<evidence type="ECO:0000313" key="12">
    <source>
        <dbReference type="Proteomes" id="UP000250443"/>
    </source>
</evidence>
<evidence type="ECO:0000313" key="11">
    <source>
        <dbReference type="EMBL" id="SPZ06364.1"/>
    </source>
</evidence>
<dbReference type="Proteomes" id="UP000626180">
    <property type="component" value="Unassembled WGS sequence"/>
</dbReference>
<feature type="transmembrane region" description="Helical" evidence="8">
    <location>
        <begin position="171"/>
        <end position="193"/>
    </location>
</feature>
<feature type="domain" description="Major facilitator superfamily (MFS) profile" evidence="9">
    <location>
        <begin position="204"/>
        <end position="403"/>
    </location>
</feature>
<reference evidence="11 12" key="1">
    <citation type="submission" date="2018-06" db="EMBL/GenBank/DDBJ databases">
        <authorList>
            <consortium name="Pathogen Informatics"/>
            <person name="Doyle S."/>
        </authorList>
    </citation>
    <scope>NUCLEOTIDE SEQUENCE [LARGE SCALE GENOMIC DNA]</scope>
    <source>
        <strain evidence="11 12">NCTC11842</strain>
    </source>
</reference>
<dbReference type="Gene3D" id="1.20.1250.20">
    <property type="entry name" value="MFS general substrate transporter like domains"/>
    <property type="match status" value="1"/>
</dbReference>
<keyword evidence="2 8" id="KW-0813">Transport</keyword>
<comment type="similarity">
    <text evidence="8">Belongs to the major facilitator superfamily. YhhS family.</text>
</comment>
<feature type="transmembrane region" description="Helical" evidence="8">
    <location>
        <begin position="146"/>
        <end position="165"/>
    </location>
</feature>
<feature type="transmembrane region" description="Helical" evidence="8">
    <location>
        <begin position="105"/>
        <end position="125"/>
    </location>
</feature>
<evidence type="ECO:0000256" key="4">
    <source>
        <dbReference type="ARBA" id="ARBA00022519"/>
    </source>
</evidence>
<feature type="transmembrane region" description="Helical" evidence="8">
    <location>
        <begin position="79"/>
        <end position="99"/>
    </location>
</feature>
<keyword evidence="6 8" id="KW-1133">Transmembrane helix</keyword>
<sequence>MNASESVAITLRIASIVVFSFLTFLAIGLPLAILPGYVHDTLGFGSVMAGLTISIQYIATLFTRPIAGKIADSIGPKKGVIAGLFGCGICGILTFISTLLQDFQVASLVLLIIGRVFLGCAQALIGTGSLSWGMGSVGMQHVSKVISWNGIAAYGALAIGAPLGVAMVSSLGLWSLGVSIVLLAAIGLALAWNKEPAPVIPGERLPFLRVFWRISPYGLGLLLSSIGFGTIATFITLYYGSHGWPNAAYSLTAFGAAFICARLLFAGTVNRFGGYPVAIACFIVETLGLLLLWLAVSPGMAMAGAALAGFGLSLVYPALGVEAIVKVPATNRSAALGAYSLCLDMSLGITGPVAGSIANAFGFNSIYLFAAIMSLAGLLLCLYLFKQAQRAMETPNARQDRPS</sequence>
<evidence type="ECO:0000256" key="1">
    <source>
        <dbReference type="ARBA" id="ARBA00004651"/>
    </source>
</evidence>
<feature type="transmembrane region" description="Helical" evidence="8">
    <location>
        <begin position="44"/>
        <end position="67"/>
    </location>
</feature>
<dbReference type="GO" id="GO:0022857">
    <property type="term" value="F:transmembrane transporter activity"/>
    <property type="evidence" value="ECO:0007669"/>
    <property type="project" value="UniProtKB-UniRule"/>
</dbReference>
<feature type="transmembrane region" description="Helical" evidence="8">
    <location>
        <begin position="277"/>
        <end position="296"/>
    </location>
</feature>
<evidence type="ECO:0000256" key="2">
    <source>
        <dbReference type="ARBA" id="ARBA00022448"/>
    </source>
</evidence>
<feature type="transmembrane region" description="Helical" evidence="8">
    <location>
        <begin position="214"/>
        <end position="241"/>
    </location>
</feature>
<dbReference type="PROSITE" id="PS50850">
    <property type="entry name" value="MFS"/>
    <property type="match status" value="1"/>
</dbReference>
<dbReference type="InterPro" id="IPR011701">
    <property type="entry name" value="MFS"/>
</dbReference>
<proteinExistence type="inferred from homology"/>
<dbReference type="InterPro" id="IPR036259">
    <property type="entry name" value="MFS_trans_sf"/>
</dbReference>
<feature type="transmembrane region" description="Helical" evidence="8">
    <location>
        <begin position="247"/>
        <end position="265"/>
    </location>
</feature>
<accession>A0A2X2CG70</accession>
<dbReference type="InterPro" id="IPR050171">
    <property type="entry name" value="MFS_Transporters"/>
</dbReference>
<dbReference type="InterPro" id="IPR020846">
    <property type="entry name" value="MFS_dom"/>
</dbReference>
<dbReference type="PANTHER" id="PTHR23517">
    <property type="entry name" value="RESISTANCE PROTEIN MDTM, PUTATIVE-RELATED-RELATED"/>
    <property type="match status" value="1"/>
</dbReference>
<keyword evidence="4 8" id="KW-0997">Cell inner membrane</keyword>
<dbReference type="PANTHER" id="PTHR23517:SF13">
    <property type="entry name" value="MAJOR FACILITATOR SUPERFAMILY MFS_1"/>
    <property type="match status" value="1"/>
</dbReference>
<dbReference type="CDD" id="cd17489">
    <property type="entry name" value="MFS_YfcJ_like"/>
    <property type="match status" value="1"/>
</dbReference>
<evidence type="ECO:0000256" key="6">
    <source>
        <dbReference type="ARBA" id="ARBA00022989"/>
    </source>
</evidence>
<dbReference type="Pfam" id="PF07690">
    <property type="entry name" value="MFS_1"/>
    <property type="match status" value="1"/>
</dbReference>
<dbReference type="AlphaFoldDB" id="A0A2X2CG70"/>
<dbReference type="InterPro" id="IPR023008">
    <property type="entry name" value="MFS_YhhS-like"/>
</dbReference>
<organism evidence="11 12">
    <name type="scientific">Pseudomonas luteola</name>
    <dbReference type="NCBI Taxonomy" id="47886"/>
    <lineage>
        <taxon>Bacteria</taxon>
        <taxon>Pseudomonadati</taxon>
        <taxon>Pseudomonadota</taxon>
        <taxon>Gammaproteobacteria</taxon>
        <taxon>Pseudomonadales</taxon>
        <taxon>Pseudomonadaceae</taxon>
        <taxon>Pseudomonas</taxon>
    </lineage>
</organism>
<evidence type="ECO:0000259" key="9">
    <source>
        <dbReference type="PROSITE" id="PS50850"/>
    </source>
</evidence>
<feature type="transmembrane region" description="Helical" evidence="8">
    <location>
        <begin position="366"/>
        <end position="385"/>
    </location>
</feature>
<dbReference type="GO" id="GO:0005886">
    <property type="term" value="C:plasma membrane"/>
    <property type="evidence" value="ECO:0007669"/>
    <property type="project" value="UniProtKB-SubCell"/>
</dbReference>
<evidence type="ECO:0000313" key="10">
    <source>
        <dbReference type="EMBL" id="MBF8640949.1"/>
    </source>
</evidence>
<evidence type="ECO:0000256" key="8">
    <source>
        <dbReference type="HAMAP-Rule" id="MF_01118"/>
    </source>
</evidence>
<dbReference type="EMBL" id="JADMCD010000003">
    <property type="protein sequence ID" value="MBF8640949.1"/>
    <property type="molecule type" value="Genomic_DNA"/>
</dbReference>
<comment type="subcellular location">
    <subcellularLocation>
        <location evidence="8">Cell inner membrane</location>
        <topology evidence="8">Multi-pass membrane protein</topology>
    </subcellularLocation>
    <subcellularLocation>
        <location evidence="1">Cell membrane</location>
        <topology evidence="1">Multi-pass membrane protein</topology>
    </subcellularLocation>
</comment>
<gene>
    <name evidence="11" type="primary">yhhS_2</name>
    <name evidence="10" type="ORF">IRZ65_09650</name>
    <name evidence="11" type="ORF">NCTC11842_02244</name>
</gene>
<name>A0A2X2CG70_PSELU</name>
<dbReference type="HAMAP" id="MF_01118">
    <property type="entry name" value="MFS_YhhS"/>
    <property type="match status" value="1"/>
</dbReference>
<evidence type="ECO:0000256" key="7">
    <source>
        <dbReference type="ARBA" id="ARBA00023136"/>
    </source>
</evidence>
<feature type="transmembrane region" description="Helical" evidence="8">
    <location>
        <begin position="302"/>
        <end position="324"/>
    </location>
</feature>
<protein>
    <recommendedName>
        <fullName evidence="8">Uncharacterized MFS-type transporter IRZ65_09650</fullName>
    </recommendedName>
</protein>
<keyword evidence="13" id="KW-1185">Reference proteome</keyword>
<reference evidence="10 13" key="2">
    <citation type="submission" date="2020-10" db="EMBL/GenBank/DDBJ databases">
        <title>Genome sequences of Pseudomonas isolates.</title>
        <authorList>
            <person name="Wessels L."/>
            <person name="Reich F."/>
            <person name="Hammerl J."/>
        </authorList>
    </citation>
    <scope>NUCLEOTIDE SEQUENCE [LARGE SCALE GENOMIC DNA]</scope>
    <source>
        <strain evidence="10 13">20-MO00624-0</strain>
    </source>
</reference>
<dbReference type="GeneID" id="300267560"/>
<dbReference type="RefSeq" id="WP_010798400.1">
    <property type="nucleotide sequence ID" value="NZ_CP044086.1"/>
</dbReference>
<keyword evidence="5 8" id="KW-0812">Transmembrane</keyword>
<evidence type="ECO:0000313" key="13">
    <source>
        <dbReference type="Proteomes" id="UP000626180"/>
    </source>
</evidence>
<feature type="transmembrane region" description="Helical" evidence="8">
    <location>
        <begin position="336"/>
        <end position="354"/>
    </location>
</feature>
<dbReference type="Proteomes" id="UP000250443">
    <property type="component" value="Unassembled WGS sequence"/>
</dbReference>
<dbReference type="NCBIfam" id="NF003477">
    <property type="entry name" value="PRK05122.1"/>
    <property type="match status" value="1"/>
</dbReference>
<keyword evidence="3 8" id="KW-1003">Cell membrane</keyword>